<keyword evidence="1" id="KW-1133">Transmembrane helix</keyword>
<proteinExistence type="predicted"/>
<sequence>MANSSNNSSNKLPAQTGWLWVKQGFALFRKQPAEMSTLFLSYMFIMFGIGIIPVIGQLLPLILVPVFSMGFMQACVEIEQGRRVYPNLLLTGFRSPAFFTLLKLGGLYLLAAVLAVAASSVIDGGVFWQVMSGQIELKEETIAGSNMSAAILVTAALYVPAAMAFWYAAPLAMWQKMGLFKAVFYSFFAVHRAGKAFLVYGLAWAALGVVLPTIVSILFAAIVGKAGAAMLLMLPLSIVLTVVMYCSFYPTYTGIFGRPELPSADQELQK</sequence>
<accession>A0ABV7F6T7</accession>
<dbReference type="InterPro" id="IPR047798">
    <property type="entry name" value="BPSS1780-like"/>
</dbReference>
<keyword evidence="1" id="KW-0472">Membrane</keyword>
<organism evidence="2 3">
    <name type="scientific">Undibacterium arcticum</name>
    <dbReference type="NCBI Taxonomy" id="1762892"/>
    <lineage>
        <taxon>Bacteria</taxon>
        <taxon>Pseudomonadati</taxon>
        <taxon>Pseudomonadota</taxon>
        <taxon>Betaproteobacteria</taxon>
        <taxon>Burkholderiales</taxon>
        <taxon>Oxalobacteraceae</taxon>
        <taxon>Undibacterium</taxon>
    </lineage>
</organism>
<gene>
    <name evidence="2" type="ORF">ACFOFO_17825</name>
</gene>
<feature type="transmembrane region" description="Helical" evidence="1">
    <location>
        <begin position="197"/>
        <end position="222"/>
    </location>
</feature>
<feature type="transmembrane region" description="Helical" evidence="1">
    <location>
        <begin position="108"/>
        <end position="128"/>
    </location>
</feature>
<keyword evidence="1" id="KW-0812">Transmembrane</keyword>
<feature type="transmembrane region" description="Helical" evidence="1">
    <location>
        <begin position="228"/>
        <end position="248"/>
    </location>
</feature>
<name>A0ABV7F6T7_9BURK</name>
<evidence type="ECO:0000256" key="1">
    <source>
        <dbReference type="SAM" id="Phobius"/>
    </source>
</evidence>
<reference evidence="3" key="1">
    <citation type="journal article" date="2019" name="Int. J. Syst. Evol. Microbiol.">
        <title>The Global Catalogue of Microorganisms (GCM) 10K type strain sequencing project: providing services to taxonomists for standard genome sequencing and annotation.</title>
        <authorList>
            <consortium name="The Broad Institute Genomics Platform"/>
            <consortium name="The Broad Institute Genome Sequencing Center for Infectious Disease"/>
            <person name="Wu L."/>
            <person name="Ma J."/>
        </authorList>
    </citation>
    <scope>NUCLEOTIDE SEQUENCE [LARGE SCALE GENOMIC DNA]</scope>
    <source>
        <strain evidence="3">KCTC 42986</strain>
    </source>
</reference>
<feature type="transmembrane region" description="Helical" evidence="1">
    <location>
        <begin position="149"/>
        <end position="167"/>
    </location>
</feature>
<keyword evidence="3" id="KW-1185">Reference proteome</keyword>
<dbReference type="RefSeq" id="WP_390322320.1">
    <property type="nucleotide sequence ID" value="NZ_JBHRTP010000055.1"/>
</dbReference>
<dbReference type="NCBIfam" id="NF041043">
    <property type="entry name" value="BPSS1780_fam"/>
    <property type="match status" value="1"/>
</dbReference>
<evidence type="ECO:0000313" key="3">
    <source>
        <dbReference type="Proteomes" id="UP001595530"/>
    </source>
</evidence>
<evidence type="ECO:0000313" key="2">
    <source>
        <dbReference type="EMBL" id="MFC3109798.1"/>
    </source>
</evidence>
<comment type="caution">
    <text evidence="2">The sequence shown here is derived from an EMBL/GenBank/DDBJ whole genome shotgun (WGS) entry which is preliminary data.</text>
</comment>
<protein>
    <submittedName>
        <fullName evidence="2">BPSS1780 family membrane protein</fullName>
    </submittedName>
</protein>
<dbReference type="EMBL" id="JBHRTP010000055">
    <property type="protein sequence ID" value="MFC3109798.1"/>
    <property type="molecule type" value="Genomic_DNA"/>
</dbReference>
<feature type="transmembrane region" description="Helical" evidence="1">
    <location>
        <begin position="39"/>
        <end position="72"/>
    </location>
</feature>
<dbReference type="Proteomes" id="UP001595530">
    <property type="component" value="Unassembled WGS sequence"/>
</dbReference>